<organism evidence="2 3">
    <name type="scientific">Hymenobacter telluris</name>
    <dbReference type="NCBI Taxonomy" id="2816474"/>
    <lineage>
        <taxon>Bacteria</taxon>
        <taxon>Pseudomonadati</taxon>
        <taxon>Bacteroidota</taxon>
        <taxon>Cytophagia</taxon>
        <taxon>Cytophagales</taxon>
        <taxon>Hymenobacteraceae</taxon>
        <taxon>Hymenobacter</taxon>
    </lineage>
</organism>
<feature type="signal peptide" evidence="1">
    <location>
        <begin position="1"/>
        <end position="20"/>
    </location>
</feature>
<dbReference type="AlphaFoldDB" id="A0A939JCH1"/>
<evidence type="ECO:0008006" key="4">
    <source>
        <dbReference type="Google" id="ProtNLM"/>
    </source>
</evidence>
<dbReference type="EMBL" id="JAFLQZ010000017">
    <property type="protein sequence ID" value="MBO0360191.1"/>
    <property type="molecule type" value="Genomic_DNA"/>
</dbReference>
<evidence type="ECO:0000313" key="3">
    <source>
        <dbReference type="Proteomes" id="UP000664144"/>
    </source>
</evidence>
<comment type="caution">
    <text evidence="2">The sequence shown here is derived from an EMBL/GenBank/DDBJ whole genome shotgun (WGS) entry which is preliminary data.</text>
</comment>
<reference evidence="2" key="1">
    <citation type="submission" date="2021-03" db="EMBL/GenBank/DDBJ databases">
        <authorList>
            <person name="Kim M.K."/>
        </authorList>
    </citation>
    <scope>NUCLEOTIDE SEQUENCE</scope>
    <source>
        <strain evidence="2">BT186</strain>
    </source>
</reference>
<keyword evidence="1" id="KW-0732">Signal</keyword>
<accession>A0A939JCH1</accession>
<name>A0A939JCH1_9BACT</name>
<evidence type="ECO:0000256" key="1">
    <source>
        <dbReference type="SAM" id="SignalP"/>
    </source>
</evidence>
<proteinExistence type="predicted"/>
<protein>
    <recommendedName>
        <fullName evidence="4">Outer membrane protein beta-barrel domain-containing protein</fullName>
    </recommendedName>
</protein>
<evidence type="ECO:0000313" key="2">
    <source>
        <dbReference type="EMBL" id="MBO0360191.1"/>
    </source>
</evidence>
<dbReference type="RefSeq" id="WP_206986134.1">
    <property type="nucleotide sequence ID" value="NZ_JAFLQZ010000017.1"/>
</dbReference>
<dbReference type="Proteomes" id="UP000664144">
    <property type="component" value="Unassembled WGS sequence"/>
</dbReference>
<sequence length="216" mass="22399">MKASTLLPALLLAASLPAAAQTELNTQPVAPAANPRPLPLARPLDLSNYRVSSLGIDLGWGGPYGGLGFSYAHLITPNIDLNAGLGIGIGGKIGFGARYFVSPGRRVSPYLGANISRSGRIDDVNITLDEGTPTEEKANYTMAPSGVLHLRGGLRWQPGRVGLLGTVGYGIRFAGDPVLYATNTGLPPSARMRNLVDALSPGGLEISLGMSIGLGR</sequence>
<keyword evidence="3" id="KW-1185">Reference proteome</keyword>
<feature type="chain" id="PRO_5036792933" description="Outer membrane protein beta-barrel domain-containing protein" evidence="1">
    <location>
        <begin position="21"/>
        <end position="216"/>
    </location>
</feature>
<gene>
    <name evidence="2" type="ORF">J0X19_19675</name>
</gene>